<feature type="region of interest" description="Disordered" evidence="1">
    <location>
        <begin position="85"/>
        <end position="106"/>
    </location>
</feature>
<evidence type="ECO:0000256" key="1">
    <source>
        <dbReference type="SAM" id="MobiDB-lite"/>
    </source>
</evidence>
<keyword evidence="3" id="KW-1185">Reference proteome</keyword>
<feature type="compositionally biased region" description="Low complexity" evidence="1">
    <location>
        <begin position="91"/>
        <end position="106"/>
    </location>
</feature>
<dbReference type="AlphaFoldDB" id="A0AAV4XRS4"/>
<accession>A0AAV4XRS4</accession>
<protein>
    <submittedName>
        <fullName evidence="2">Uncharacterized protein</fullName>
    </submittedName>
</protein>
<organism evidence="2 3">
    <name type="scientific">Caerostris extrusa</name>
    <name type="common">Bark spider</name>
    <name type="synonym">Caerostris bankana</name>
    <dbReference type="NCBI Taxonomy" id="172846"/>
    <lineage>
        <taxon>Eukaryota</taxon>
        <taxon>Metazoa</taxon>
        <taxon>Ecdysozoa</taxon>
        <taxon>Arthropoda</taxon>
        <taxon>Chelicerata</taxon>
        <taxon>Arachnida</taxon>
        <taxon>Araneae</taxon>
        <taxon>Araneomorphae</taxon>
        <taxon>Entelegynae</taxon>
        <taxon>Araneoidea</taxon>
        <taxon>Araneidae</taxon>
        <taxon>Caerostris</taxon>
    </lineage>
</organism>
<comment type="caution">
    <text evidence="2">The sequence shown here is derived from an EMBL/GenBank/DDBJ whole genome shotgun (WGS) entry which is preliminary data.</text>
</comment>
<name>A0AAV4XRS4_CAEEX</name>
<dbReference type="Proteomes" id="UP001054945">
    <property type="component" value="Unassembled WGS sequence"/>
</dbReference>
<sequence>MEGVVNKISDKPVPASHNGGAIFILIRCCNGIREVIGSSNRMFWSGSNAGIVFFGYTLRLPLLCPNLEIDWEIGKSTFRNWVQSTKRKSALPGRPGPSLGLPEVDQ</sequence>
<proteinExistence type="predicted"/>
<evidence type="ECO:0000313" key="3">
    <source>
        <dbReference type="Proteomes" id="UP001054945"/>
    </source>
</evidence>
<evidence type="ECO:0000313" key="2">
    <source>
        <dbReference type="EMBL" id="GIY96599.1"/>
    </source>
</evidence>
<reference evidence="2 3" key="1">
    <citation type="submission" date="2021-06" db="EMBL/GenBank/DDBJ databases">
        <title>Caerostris extrusa draft genome.</title>
        <authorList>
            <person name="Kono N."/>
            <person name="Arakawa K."/>
        </authorList>
    </citation>
    <scope>NUCLEOTIDE SEQUENCE [LARGE SCALE GENOMIC DNA]</scope>
</reference>
<dbReference type="EMBL" id="BPLR01000679">
    <property type="protein sequence ID" value="GIY96599.1"/>
    <property type="molecule type" value="Genomic_DNA"/>
</dbReference>
<gene>
    <name evidence="2" type="ORF">CEXT_583611</name>
</gene>